<proteinExistence type="predicted"/>
<gene>
    <name evidence="1" type="ORF">SALB_07180</name>
</gene>
<protein>
    <submittedName>
        <fullName evidence="1">Uncharacterized protein</fullName>
    </submittedName>
</protein>
<reference evidence="1 2" key="1">
    <citation type="journal article" date="2019" name="Microbiol. Resour. Announc.">
        <title>Draft Genome Sequence of the Most Traditional epsilon-Poly-l-Lysine Producer, Streptomyces albulus NBRC14147.</title>
        <authorList>
            <person name="Yamanaka K."/>
            <person name="Hamano Y."/>
        </authorList>
    </citation>
    <scope>NUCLEOTIDE SEQUENCE [LARGE SCALE GENOMIC DNA]</scope>
    <source>
        <strain evidence="1 2">NBRC 14147</strain>
    </source>
</reference>
<accession>A0A401R9R2</accession>
<comment type="caution">
    <text evidence="1">The sequence shown here is derived from an EMBL/GenBank/DDBJ whole genome shotgun (WGS) entry which is preliminary data.</text>
</comment>
<dbReference type="Proteomes" id="UP000288351">
    <property type="component" value="Unassembled WGS sequence"/>
</dbReference>
<sequence length="202" mass="22002">MFDGTTWHALPPFAMTPGAEQTQLTASRRGAALASFDGKLHAVYPAVHSNRLIHRTWTVTGGGWTAPVALEGHDSNNTPALLPFREGPSGVERQALLLVHRGIDRYTPPMPPEPPKPPALKDVKNRGTEVTGELLTAYGAGDWSRLEHQFSLTPATMKNGDPALIVTFEAWAQYLLAVGLVPRAHRRYVHAPPQGRLLPEEG</sequence>
<evidence type="ECO:0000313" key="2">
    <source>
        <dbReference type="Proteomes" id="UP000288351"/>
    </source>
</evidence>
<dbReference type="AlphaFoldDB" id="A0A401R9R2"/>
<dbReference type="EMBL" id="BHXC01000007">
    <property type="protein sequence ID" value="GCB94381.1"/>
    <property type="molecule type" value="Genomic_DNA"/>
</dbReference>
<evidence type="ECO:0000313" key="1">
    <source>
        <dbReference type="EMBL" id="GCB94381.1"/>
    </source>
</evidence>
<organism evidence="1 2">
    <name type="scientific">Streptomyces noursei</name>
    <name type="common">Streptomyces albulus</name>
    <dbReference type="NCBI Taxonomy" id="1971"/>
    <lineage>
        <taxon>Bacteria</taxon>
        <taxon>Bacillati</taxon>
        <taxon>Actinomycetota</taxon>
        <taxon>Actinomycetes</taxon>
        <taxon>Kitasatosporales</taxon>
        <taxon>Streptomycetaceae</taxon>
        <taxon>Streptomyces</taxon>
    </lineage>
</organism>
<name>A0A401R9R2_STRNR</name>
<dbReference type="SUPFAM" id="SSF89372">
    <property type="entry name" value="Fucose-specific lectin"/>
    <property type="match status" value="1"/>
</dbReference>